<feature type="modified residue" description="N6-(pyridoxal phosphate)lysine" evidence="5">
    <location>
        <position position="39"/>
    </location>
</feature>
<evidence type="ECO:0000256" key="4">
    <source>
        <dbReference type="PIRSR" id="PIRSR006278-1"/>
    </source>
</evidence>
<dbReference type="PANTHER" id="PTHR43780">
    <property type="entry name" value="1-AMINOCYCLOPROPANE-1-CARBOXYLATE DEAMINASE-RELATED"/>
    <property type="match status" value="1"/>
</dbReference>
<organism evidence="6 7">
    <name type="scientific">Puia dinghuensis</name>
    <dbReference type="NCBI Taxonomy" id="1792502"/>
    <lineage>
        <taxon>Bacteria</taxon>
        <taxon>Pseudomonadati</taxon>
        <taxon>Bacteroidota</taxon>
        <taxon>Chitinophagia</taxon>
        <taxon>Chitinophagales</taxon>
        <taxon>Chitinophagaceae</taxon>
        <taxon>Puia</taxon>
    </lineage>
</organism>
<protein>
    <submittedName>
        <fullName evidence="6">1-aminocyclopropane-1-carboxylate deaminase</fullName>
    </submittedName>
</protein>
<dbReference type="EMBL" id="BMJC01000001">
    <property type="protein sequence ID" value="GGA90797.1"/>
    <property type="molecule type" value="Genomic_DNA"/>
</dbReference>
<gene>
    <name evidence="6" type="primary">dcyD</name>
    <name evidence="6" type="ORF">GCM10011511_12590</name>
</gene>
<name>A0A8J2UAJ2_9BACT</name>
<dbReference type="InterPro" id="IPR027278">
    <property type="entry name" value="ACCD_DCysDesulf"/>
</dbReference>
<evidence type="ECO:0000256" key="5">
    <source>
        <dbReference type="PIRSR" id="PIRSR006278-2"/>
    </source>
</evidence>
<comment type="cofactor">
    <cofactor evidence="1">
        <name>pyridoxal 5'-phosphate</name>
        <dbReference type="ChEBI" id="CHEBI:597326"/>
    </cofactor>
</comment>
<feature type="active site" description="Nucleophile" evidence="4">
    <location>
        <position position="64"/>
    </location>
</feature>
<keyword evidence="7" id="KW-1185">Reference proteome</keyword>
<evidence type="ECO:0000256" key="2">
    <source>
        <dbReference type="ARBA" id="ARBA00008639"/>
    </source>
</evidence>
<evidence type="ECO:0000256" key="3">
    <source>
        <dbReference type="ARBA" id="ARBA00022898"/>
    </source>
</evidence>
<dbReference type="SUPFAM" id="SSF53686">
    <property type="entry name" value="Tryptophan synthase beta subunit-like PLP-dependent enzymes"/>
    <property type="match status" value="1"/>
</dbReference>
<evidence type="ECO:0000313" key="7">
    <source>
        <dbReference type="Proteomes" id="UP000607559"/>
    </source>
</evidence>
<comment type="similarity">
    <text evidence="2">Belongs to the ACC deaminase/D-cysteine desulfhydrase family.</text>
</comment>
<dbReference type="PANTHER" id="PTHR43780:SF2">
    <property type="entry name" value="1-AMINOCYCLOPROPANE-1-CARBOXYLATE DEAMINASE-RELATED"/>
    <property type="match status" value="1"/>
</dbReference>
<dbReference type="Gene3D" id="3.40.50.1100">
    <property type="match status" value="2"/>
</dbReference>
<comment type="caution">
    <text evidence="6">The sequence shown here is derived from an EMBL/GenBank/DDBJ whole genome shotgun (WGS) entry which is preliminary data.</text>
</comment>
<accession>A0A8J2UAJ2</accession>
<dbReference type="RefSeq" id="WP_229688798.1">
    <property type="nucleotide sequence ID" value="NZ_BMJC01000001.1"/>
</dbReference>
<evidence type="ECO:0000313" key="6">
    <source>
        <dbReference type="EMBL" id="GGA90797.1"/>
    </source>
</evidence>
<reference evidence="6" key="2">
    <citation type="submission" date="2020-09" db="EMBL/GenBank/DDBJ databases">
        <authorList>
            <person name="Sun Q."/>
            <person name="Zhou Y."/>
        </authorList>
    </citation>
    <scope>NUCLEOTIDE SEQUENCE</scope>
    <source>
        <strain evidence="6">CGMCC 1.15448</strain>
    </source>
</reference>
<keyword evidence="3 5" id="KW-0663">Pyridoxal phosphate</keyword>
<dbReference type="Proteomes" id="UP000607559">
    <property type="component" value="Unassembled WGS sequence"/>
</dbReference>
<reference evidence="6" key="1">
    <citation type="journal article" date="2014" name="Int. J. Syst. Evol. Microbiol.">
        <title>Complete genome sequence of Corynebacterium casei LMG S-19264T (=DSM 44701T), isolated from a smear-ripened cheese.</title>
        <authorList>
            <consortium name="US DOE Joint Genome Institute (JGI-PGF)"/>
            <person name="Walter F."/>
            <person name="Albersmeier A."/>
            <person name="Kalinowski J."/>
            <person name="Ruckert C."/>
        </authorList>
    </citation>
    <scope>NUCLEOTIDE SEQUENCE</scope>
    <source>
        <strain evidence="6">CGMCC 1.15448</strain>
    </source>
</reference>
<proteinExistence type="inferred from homology"/>
<dbReference type="InterPro" id="IPR036052">
    <property type="entry name" value="TrpB-like_PALP_sf"/>
</dbReference>
<dbReference type="AlphaFoldDB" id="A0A8J2UAJ2"/>
<dbReference type="GO" id="GO:0019148">
    <property type="term" value="F:D-cysteine desulfhydrase activity"/>
    <property type="evidence" value="ECO:0007669"/>
    <property type="project" value="TreeGrafter"/>
</dbReference>
<sequence>MNHQASLIQRLQLPAFTASQIHVDVMRLDQLHPIVSGNKWFKLQKHLALASPGRPILTFGGAWSNHLVATAYAAKQAGFPAIGIIRGEQPSSPSATLTDAAAYGMQLEFVSREQYGQKENPTFLQQLTHRYPGAYIIPEGGGGIPGITGSQDILQLADTTAYTHICCAIGTGTTFLGLHRASTPQQTIIGVPVLKGFDTSSLSGPRTLFLPQYHFGGYGRHPQILLDFMNDFHRDTGIPTDIVYTGKLFYAIRESIRQHLFHAHSRLLIIHSGGLQGNRSLPPRKLDF</sequence>
<dbReference type="PIRSF" id="PIRSF006278">
    <property type="entry name" value="ACCD_DCysDesulf"/>
    <property type="match status" value="1"/>
</dbReference>
<evidence type="ECO:0000256" key="1">
    <source>
        <dbReference type="ARBA" id="ARBA00001933"/>
    </source>
</evidence>